<dbReference type="Proteomes" id="UP000234789">
    <property type="component" value="Unassembled WGS sequence"/>
</dbReference>
<comment type="caution">
    <text evidence="1">The sequence shown here is derived from an EMBL/GenBank/DDBJ whole genome shotgun (WGS) entry which is preliminary data.</text>
</comment>
<name>A0A2N5N2C4_9BACL</name>
<gene>
    <name evidence="1" type="ORF">B8V81_2919</name>
</gene>
<organism evidence="1 2">
    <name type="scientific">Paenibacillus pasadenensis</name>
    <dbReference type="NCBI Taxonomy" id="217090"/>
    <lineage>
        <taxon>Bacteria</taxon>
        <taxon>Bacillati</taxon>
        <taxon>Bacillota</taxon>
        <taxon>Bacilli</taxon>
        <taxon>Bacillales</taxon>
        <taxon>Paenibacillaceae</taxon>
        <taxon>Paenibacillus</taxon>
    </lineage>
</organism>
<dbReference type="EMBL" id="NFEZ01000004">
    <property type="protein sequence ID" value="PLT44488.1"/>
    <property type="molecule type" value="Genomic_DNA"/>
</dbReference>
<dbReference type="AlphaFoldDB" id="A0A2N5N2C4"/>
<keyword evidence="2" id="KW-1185">Reference proteome</keyword>
<sequence length="40" mass="3919">MRGAKRLFGGAGPACGRQADRGALMASGRRAVSGLCAAGL</sequence>
<proteinExistence type="predicted"/>
<accession>A0A2N5N2C4</accession>
<evidence type="ECO:0000313" key="2">
    <source>
        <dbReference type="Proteomes" id="UP000234789"/>
    </source>
</evidence>
<protein>
    <submittedName>
        <fullName evidence="1">Uncharacterized protein</fullName>
    </submittedName>
</protein>
<reference evidence="1 2" key="1">
    <citation type="submission" date="2017-05" db="EMBL/GenBank/DDBJ databases">
        <title>Functional genome analysis of Paenibacillus pasadenensis strain R16: insights on endophytic life style and antifungal activity.</title>
        <authorList>
            <person name="Passera A."/>
            <person name="Marcolungo L."/>
            <person name="Casati P."/>
            <person name="Brasca M."/>
            <person name="Quaglino F."/>
            <person name="Delledonne M."/>
        </authorList>
    </citation>
    <scope>NUCLEOTIDE SEQUENCE [LARGE SCALE GENOMIC DNA]</scope>
    <source>
        <strain evidence="1 2">R16</strain>
    </source>
</reference>
<evidence type="ECO:0000313" key="1">
    <source>
        <dbReference type="EMBL" id="PLT44488.1"/>
    </source>
</evidence>